<proteinExistence type="predicted"/>
<dbReference type="OrthoDB" id="9806464at2"/>
<organism evidence="1 2">
    <name type="scientific">Flagellimonas lutaonensis</name>
    <dbReference type="NCBI Taxonomy" id="516051"/>
    <lineage>
        <taxon>Bacteria</taxon>
        <taxon>Pseudomonadati</taxon>
        <taxon>Bacteroidota</taxon>
        <taxon>Flavobacteriia</taxon>
        <taxon>Flavobacteriales</taxon>
        <taxon>Flavobacteriaceae</taxon>
        <taxon>Flagellimonas</taxon>
    </lineage>
</organism>
<dbReference type="PROSITE" id="PS51257">
    <property type="entry name" value="PROKAR_LIPOPROTEIN"/>
    <property type="match status" value="1"/>
</dbReference>
<sequence length="283" mass="31876">MEKMTSGFIMILKYGKSLLILLLWGSLLPALVSCKEEKKAYTPAGNIQLASPVVQVDSLLFRHKATVNLLFQQPNSKIYYLYEDAYPHQKLQFEGPLIIDKSTRIRYWAEHNEYLASHPQEIELVKVRTDLGKLQLTVQPGPHPNYPGKGIETLTDLAKGGINFRKGSEWLGFQNGKIIITVTLPNPTTVSKVMLGVLADHNSWIFVPRSIQVSANQRVIGDIEMPEPAERENPNSKFIEVAVEKDTYDELSIEIMALPAIPDWHEGKGTTPWTFIDEILIAP</sequence>
<protein>
    <submittedName>
        <fullName evidence="1">Uncharacterized protein</fullName>
    </submittedName>
</protein>
<gene>
    <name evidence="1" type="ORF">VC82_2561</name>
</gene>
<evidence type="ECO:0000313" key="1">
    <source>
        <dbReference type="EMBL" id="AKA36125.1"/>
    </source>
</evidence>
<name>A0A0D5YV73_9FLAO</name>
<dbReference type="AlphaFoldDB" id="A0A0D5YV73"/>
<accession>A0A0D5YV73</accession>
<dbReference type="RefSeq" id="WP_045802701.1">
    <property type="nucleotide sequence ID" value="NZ_CP011071.1"/>
</dbReference>
<keyword evidence="2" id="KW-1185">Reference proteome</keyword>
<dbReference type="STRING" id="516051.VC82_2561"/>
<dbReference type="EMBL" id="CP011071">
    <property type="protein sequence ID" value="AKA36125.1"/>
    <property type="molecule type" value="Genomic_DNA"/>
</dbReference>
<evidence type="ECO:0000313" key="2">
    <source>
        <dbReference type="Proteomes" id="UP000032726"/>
    </source>
</evidence>
<reference evidence="1 2" key="1">
    <citation type="submission" date="2015-03" db="EMBL/GenBank/DDBJ databases">
        <title>Complete genome sequence of Muricauda lutaonensis CC-HSB-11T, isolated from a coastal hot spring.</title>
        <authorList>
            <person name="Kim K.M."/>
        </authorList>
    </citation>
    <scope>NUCLEOTIDE SEQUENCE [LARGE SCALE GENOMIC DNA]</scope>
    <source>
        <strain evidence="1 2">CC-HSB-11</strain>
    </source>
</reference>
<dbReference type="Proteomes" id="UP000032726">
    <property type="component" value="Chromosome"/>
</dbReference>
<dbReference type="HOGENOM" id="CLU_1048909_0_0_10"/>
<dbReference type="KEGG" id="mlt:VC82_2561"/>